<dbReference type="GO" id="GO:0089720">
    <property type="term" value="F:caspase binding"/>
    <property type="evidence" value="ECO:0007669"/>
    <property type="project" value="TreeGrafter"/>
</dbReference>
<dbReference type="Gene3D" id="1.10.533.10">
    <property type="entry name" value="Death Domain, Fas"/>
    <property type="match status" value="1"/>
</dbReference>
<evidence type="ECO:0000256" key="1">
    <source>
        <dbReference type="ARBA" id="ARBA00004236"/>
    </source>
</evidence>
<dbReference type="SUPFAM" id="SSF52129">
    <property type="entry name" value="Caspase-like"/>
    <property type="match status" value="1"/>
</dbReference>
<reference evidence="27" key="1">
    <citation type="submission" date="2025-08" db="UniProtKB">
        <authorList>
            <consortium name="RefSeq"/>
        </authorList>
    </citation>
    <scope>IDENTIFICATION</scope>
</reference>
<evidence type="ECO:0000259" key="23">
    <source>
        <dbReference type="PROSITE" id="PS50207"/>
    </source>
</evidence>
<evidence type="ECO:0000256" key="15">
    <source>
        <dbReference type="ARBA" id="ARBA00066470"/>
    </source>
</evidence>
<dbReference type="PANTHER" id="PTHR47901:SF3">
    <property type="entry name" value="CASPASE-1"/>
    <property type="match status" value="1"/>
</dbReference>
<evidence type="ECO:0000256" key="7">
    <source>
        <dbReference type="ARBA" id="ARBA00022703"/>
    </source>
</evidence>
<accession>A0A2Y9RBG4</accession>
<dbReference type="InterPro" id="IPR002138">
    <property type="entry name" value="Pept_C14_p10"/>
</dbReference>
<dbReference type="AlphaFoldDB" id="A0A2Y9RBG4"/>
<dbReference type="PROSITE" id="PS50207">
    <property type="entry name" value="CASPASE_P10"/>
    <property type="match status" value="1"/>
</dbReference>
<evidence type="ECO:0000256" key="4">
    <source>
        <dbReference type="ARBA" id="ARBA00022475"/>
    </source>
</evidence>
<evidence type="ECO:0000256" key="13">
    <source>
        <dbReference type="ARBA" id="ARBA00050375"/>
    </source>
</evidence>
<keyword evidence="6" id="KW-0645">Protease</keyword>
<dbReference type="STRING" id="127582.A0A2Y9RBG4"/>
<organism evidence="26 27">
    <name type="scientific">Trichechus manatus latirostris</name>
    <name type="common">Florida manatee</name>
    <dbReference type="NCBI Taxonomy" id="127582"/>
    <lineage>
        <taxon>Eukaryota</taxon>
        <taxon>Metazoa</taxon>
        <taxon>Chordata</taxon>
        <taxon>Craniata</taxon>
        <taxon>Vertebrata</taxon>
        <taxon>Euteleostomi</taxon>
        <taxon>Mammalia</taxon>
        <taxon>Eutheria</taxon>
        <taxon>Afrotheria</taxon>
        <taxon>Sirenia</taxon>
        <taxon>Trichechidae</taxon>
        <taxon>Trichechus</taxon>
    </lineage>
</organism>
<dbReference type="InterPro" id="IPR016129">
    <property type="entry name" value="Caspase_his_AS"/>
</dbReference>
<dbReference type="GO" id="GO:0072559">
    <property type="term" value="C:NLRP3 inflammasome complex"/>
    <property type="evidence" value="ECO:0007669"/>
    <property type="project" value="TreeGrafter"/>
</dbReference>
<comment type="catalytic activity">
    <reaction evidence="13">
        <text>Strict requirement for an Asp residue at position P1 and has a preferred cleavage sequence of Tyr-Val-Ala-Asp-|-.</text>
        <dbReference type="EC" id="3.4.22.36"/>
    </reaction>
</comment>
<evidence type="ECO:0000256" key="10">
    <source>
        <dbReference type="ARBA" id="ARBA00022843"/>
    </source>
</evidence>
<dbReference type="SMART" id="SM00115">
    <property type="entry name" value="CASc"/>
    <property type="match status" value="1"/>
</dbReference>
<dbReference type="GO" id="GO:0072557">
    <property type="term" value="C:IPAF inflammasome complex"/>
    <property type="evidence" value="ECO:0007669"/>
    <property type="project" value="TreeGrafter"/>
</dbReference>
<dbReference type="GO" id="GO:0032731">
    <property type="term" value="P:positive regulation of interleukin-1 beta production"/>
    <property type="evidence" value="ECO:0007669"/>
    <property type="project" value="UniProtKB-ARBA"/>
</dbReference>
<dbReference type="PANTHER" id="PTHR47901">
    <property type="entry name" value="CASPASE RECRUITMENT DOMAIN-CONTAINING PROTEIN 18"/>
    <property type="match status" value="1"/>
</dbReference>
<comment type="subcellular location">
    <subcellularLocation>
        <location evidence="1">Cell membrane</location>
    </subcellularLocation>
    <subcellularLocation>
        <location evidence="2">Cytoplasm</location>
    </subcellularLocation>
</comment>
<dbReference type="SMART" id="SM00114">
    <property type="entry name" value="CARD"/>
    <property type="match status" value="1"/>
</dbReference>
<evidence type="ECO:0000313" key="26">
    <source>
        <dbReference type="Proteomes" id="UP000248480"/>
    </source>
</evidence>
<dbReference type="InterPro" id="IPR001315">
    <property type="entry name" value="CARD"/>
</dbReference>
<evidence type="ECO:0000256" key="6">
    <source>
        <dbReference type="ARBA" id="ARBA00022670"/>
    </source>
</evidence>
<dbReference type="Pfam" id="PF00656">
    <property type="entry name" value="Peptidase_C14"/>
    <property type="match status" value="1"/>
</dbReference>
<dbReference type="CDD" id="cd08325">
    <property type="entry name" value="CARD_CASP1-like"/>
    <property type="match status" value="1"/>
</dbReference>
<evidence type="ECO:0000256" key="14">
    <source>
        <dbReference type="ARBA" id="ARBA00063591"/>
    </source>
</evidence>
<feature type="active site" evidence="21">
    <location>
        <position position="286"/>
    </location>
</feature>
<dbReference type="InterPro" id="IPR002398">
    <property type="entry name" value="Pept_C14"/>
</dbReference>
<dbReference type="KEGG" id="tmu:101359297"/>
<evidence type="ECO:0000256" key="18">
    <source>
        <dbReference type="ARBA" id="ARBA00080846"/>
    </source>
</evidence>
<dbReference type="GO" id="GO:0042981">
    <property type="term" value="P:regulation of apoptotic process"/>
    <property type="evidence" value="ECO:0007669"/>
    <property type="project" value="InterPro"/>
</dbReference>
<feature type="domain" description="Caspase family p20" evidence="24">
    <location>
        <begin position="162"/>
        <end position="290"/>
    </location>
</feature>
<evidence type="ECO:0000313" key="27">
    <source>
        <dbReference type="RefSeq" id="XP_023592700.1"/>
    </source>
</evidence>
<evidence type="ECO:0000256" key="22">
    <source>
        <dbReference type="RuleBase" id="RU003971"/>
    </source>
</evidence>
<dbReference type="Proteomes" id="UP000248480">
    <property type="component" value="Unplaced"/>
</dbReference>
<dbReference type="OrthoDB" id="6097640at2759"/>
<keyword evidence="7" id="KW-0053">Apoptosis</keyword>
<dbReference type="SUPFAM" id="SSF47986">
    <property type="entry name" value="DEATH domain"/>
    <property type="match status" value="1"/>
</dbReference>
<dbReference type="RefSeq" id="XP_023592700.1">
    <property type="nucleotide sequence ID" value="XM_023736932.1"/>
</dbReference>
<comment type="similarity">
    <text evidence="3 22">Belongs to the peptidase C14A family.</text>
</comment>
<dbReference type="FunCoup" id="A0A2Y9RBG4">
    <property type="interactions" value="313"/>
</dbReference>
<dbReference type="GO" id="GO:0006508">
    <property type="term" value="P:proteolysis"/>
    <property type="evidence" value="ECO:0007669"/>
    <property type="project" value="UniProtKB-KW"/>
</dbReference>
<dbReference type="InterPro" id="IPR029030">
    <property type="entry name" value="Caspase-like_dom_sf"/>
</dbReference>
<name>A0A2Y9RBG4_TRIMA</name>
<dbReference type="InParanoid" id="A0A2Y9RBG4"/>
<feature type="active site" evidence="21">
    <location>
        <position position="238"/>
    </location>
</feature>
<keyword evidence="4" id="KW-1003">Cell membrane</keyword>
<evidence type="ECO:0000256" key="16">
    <source>
        <dbReference type="ARBA" id="ARBA00068181"/>
    </source>
</evidence>
<dbReference type="GO" id="GO:0005886">
    <property type="term" value="C:plasma membrane"/>
    <property type="evidence" value="ECO:0007669"/>
    <property type="project" value="UniProtKB-SubCell"/>
</dbReference>
<evidence type="ECO:0000259" key="24">
    <source>
        <dbReference type="PROSITE" id="PS50208"/>
    </source>
</evidence>
<sequence>MEADKVLLEKRKLFIHAVNEGTINGLLDELLEKKVLNQEEMEIIRRENATDMKKARALIDPVIRKGRRACEICISHICEADPFLAEKMGLCSGLQSGNDFNAQDLPAVAPFLPASWAAQDKPAECTSSEPGGMLKLCSPETAHRIWNEKSAEIYPIREKLNRTRLALIICNIDFENLPKRAGADADIRGMKTLLEGLGYSVDVKQNLTASDMTAELKTFADCPEHETSDSTFLVFMSHGIRDGICGKKYSEGIPDVLEVNTIFQSLNTRNCPNLRDKPKVIIIQACRGVNQGVVWLKDSVENSISSSSLAPEDFEDDALKKFHVEKDFIAFCSSTPDNVSWRHPTLGSLFIIKLIEKFQDYAWSCDLETIFRKVRLSFESPDGKAQMPTVERMTLTRYFYLFPGY</sequence>
<keyword evidence="12" id="KW-0865">Zymogen</keyword>
<dbReference type="GO" id="GO:0032496">
    <property type="term" value="P:response to lipopolysaccharide"/>
    <property type="evidence" value="ECO:0007669"/>
    <property type="project" value="UniProtKB-ARBA"/>
</dbReference>
<dbReference type="PRINTS" id="PR00376">
    <property type="entry name" value="IL1BCENZYME"/>
</dbReference>
<dbReference type="EC" id="3.4.22.36" evidence="15"/>
<gene>
    <name evidence="27" type="primary">CASP1</name>
</gene>
<dbReference type="PROSITE" id="PS01121">
    <property type="entry name" value="CASPASE_HIS"/>
    <property type="match status" value="1"/>
</dbReference>
<dbReference type="PIRSF" id="PIRSF038001">
    <property type="entry name" value="Caspase_ICE"/>
    <property type="match status" value="1"/>
</dbReference>
<evidence type="ECO:0000256" key="21">
    <source>
        <dbReference type="PIRSR" id="PIRSR038001-1"/>
    </source>
</evidence>
<dbReference type="InterPro" id="IPR001309">
    <property type="entry name" value="Pept_C14_p20"/>
</dbReference>
<dbReference type="GO" id="GO:0097169">
    <property type="term" value="C:AIM2 inflammasome complex"/>
    <property type="evidence" value="ECO:0007669"/>
    <property type="project" value="TreeGrafter"/>
</dbReference>
<dbReference type="Pfam" id="PF00619">
    <property type="entry name" value="CARD"/>
    <property type="match status" value="1"/>
</dbReference>
<evidence type="ECO:0000256" key="20">
    <source>
        <dbReference type="ARBA" id="ARBA00081790"/>
    </source>
</evidence>
<keyword evidence="11" id="KW-0472">Membrane</keyword>
<evidence type="ECO:0000256" key="19">
    <source>
        <dbReference type="ARBA" id="ARBA00081401"/>
    </source>
</evidence>
<evidence type="ECO:0000256" key="9">
    <source>
        <dbReference type="ARBA" id="ARBA00022807"/>
    </source>
</evidence>
<evidence type="ECO:0000256" key="17">
    <source>
        <dbReference type="ARBA" id="ARBA00078083"/>
    </source>
</evidence>
<protein>
    <recommendedName>
        <fullName evidence="16">Caspase-1</fullName>
        <ecNumber evidence="15">3.4.22.36</ecNumber>
    </recommendedName>
    <alternativeName>
        <fullName evidence="20">Interleukin-1 beta convertase</fullName>
    </alternativeName>
    <alternativeName>
        <fullName evidence="17">Interleukin-1 beta-converting enzyme</fullName>
    </alternativeName>
    <alternativeName>
        <fullName evidence="18 19">p45</fullName>
    </alternativeName>
</protein>
<dbReference type="CDD" id="cd00032">
    <property type="entry name" value="CASc"/>
    <property type="match status" value="1"/>
</dbReference>
<evidence type="ECO:0000256" key="2">
    <source>
        <dbReference type="ARBA" id="ARBA00004496"/>
    </source>
</evidence>
<dbReference type="GO" id="GO:0050727">
    <property type="term" value="P:regulation of inflammatory response"/>
    <property type="evidence" value="ECO:0007669"/>
    <property type="project" value="TreeGrafter"/>
</dbReference>
<keyword evidence="9" id="KW-0788">Thiol protease</keyword>
<evidence type="ECO:0000256" key="3">
    <source>
        <dbReference type="ARBA" id="ARBA00010134"/>
    </source>
</evidence>
<dbReference type="FunFam" id="1.10.533.10:FF:000031">
    <property type="entry name" value="Caspase 1, isoform CRA_b"/>
    <property type="match status" value="1"/>
</dbReference>
<dbReference type="PROSITE" id="PS50209">
    <property type="entry name" value="CARD"/>
    <property type="match status" value="1"/>
</dbReference>
<evidence type="ECO:0000256" key="12">
    <source>
        <dbReference type="ARBA" id="ARBA00023145"/>
    </source>
</evidence>
<dbReference type="GO" id="GO:0004197">
    <property type="term" value="F:cysteine-type endopeptidase activity"/>
    <property type="evidence" value="ECO:0007669"/>
    <property type="project" value="InterPro"/>
</dbReference>
<dbReference type="GO" id="GO:0006915">
    <property type="term" value="P:apoptotic process"/>
    <property type="evidence" value="ECO:0007669"/>
    <property type="project" value="UniProtKB-KW"/>
</dbReference>
<dbReference type="CTD" id="834"/>
<feature type="domain" description="CARD" evidence="25">
    <location>
        <begin position="1"/>
        <end position="92"/>
    </location>
</feature>
<feature type="domain" description="Caspase family p10" evidence="23">
    <location>
        <begin position="318"/>
        <end position="403"/>
    </location>
</feature>
<evidence type="ECO:0000256" key="5">
    <source>
        <dbReference type="ARBA" id="ARBA00022490"/>
    </source>
</evidence>
<keyword evidence="5" id="KW-0963">Cytoplasm</keyword>
<keyword evidence="8" id="KW-0378">Hydrolase</keyword>
<comment type="subunit">
    <text evidence="14">Heterotetramer that consists of two anti-parallel arranged heterodimers, each one formed by a 20 kDa (Caspase-1 subunit p20) and a 10 kDa (Caspase-1 subunit p10) subunit.</text>
</comment>
<dbReference type="PROSITE" id="PS50208">
    <property type="entry name" value="CASPASE_P20"/>
    <property type="match status" value="1"/>
</dbReference>
<dbReference type="Gene3D" id="3.40.50.1460">
    <property type="match status" value="1"/>
</dbReference>
<keyword evidence="10" id="KW-0832">Ubl conjugation</keyword>
<dbReference type="FunFam" id="3.40.50.1460:FF:000007">
    <property type="entry name" value="Caspase-1"/>
    <property type="match status" value="1"/>
</dbReference>
<dbReference type="GeneID" id="101359297"/>
<proteinExistence type="inferred from homology"/>
<dbReference type="InterPro" id="IPR033139">
    <property type="entry name" value="Caspase_cys_AS"/>
</dbReference>
<dbReference type="GO" id="GO:0006954">
    <property type="term" value="P:inflammatory response"/>
    <property type="evidence" value="ECO:0007669"/>
    <property type="project" value="UniProtKB-ARBA"/>
</dbReference>
<dbReference type="InterPro" id="IPR011029">
    <property type="entry name" value="DEATH-like_dom_sf"/>
</dbReference>
<evidence type="ECO:0000256" key="11">
    <source>
        <dbReference type="ARBA" id="ARBA00023136"/>
    </source>
</evidence>
<dbReference type="InterPro" id="IPR011600">
    <property type="entry name" value="Pept_C14_caspase"/>
</dbReference>
<keyword evidence="26" id="KW-1185">Reference proteome</keyword>
<evidence type="ECO:0000259" key="25">
    <source>
        <dbReference type="PROSITE" id="PS50209"/>
    </source>
</evidence>
<dbReference type="InterPro" id="IPR015917">
    <property type="entry name" value="Pept_C14A"/>
</dbReference>
<evidence type="ECO:0000256" key="8">
    <source>
        <dbReference type="ARBA" id="ARBA00022801"/>
    </source>
</evidence>
<dbReference type="PROSITE" id="PS01122">
    <property type="entry name" value="CASPASE_CYS"/>
    <property type="match status" value="1"/>
</dbReference>